<gene>
    <name evidence="1" type="ORF">BVG16_09815</name>
</gene>
<protein>
    <submittedName>
        <fullName evidence="1">Uncharacterized protein</fullName>
    </submittedName>
</protein>
<sequence>MTLSEMYVKEQLTVFHQQDIDKRDRSGYYLHRKAIQSAARLRKQSLLGFLRKSRLLFHNRT</sequence>
<keyword evidence="2" id="KW-1185">Reference proteome</keyword>
<comment type="caution">
    <text evidence="1">The sequence shown here is derived from an EMBL/GenBank/DDBJ whole genome shotgun (WGS) entry which is preliminary data.</text>
</comment>
<dbReference type="Proteomes" id="UP000190188">
    <property type="component" value="Unassembled WGS sequence"/>
</dbReference>
<dbReference type="EMBL" id="MSZX01000003">
    <property type="protein sequence ID" value="OPA79369.1"/>
    <property type="molecule type" value="Genomic_DNA"/>
</dbReference>
<dbReference type="STRING" id="1324314.BVG16_09815"/>
<dbReference type="RefSeq" id="WP_078498369.1">
    <property type="nucleotide sequence ID" value="NZ_MSZX01000003.1"/>
</dbReference>
<organism evidence="1 2">
    <name type="scientific">Paenibacillus selenitireducens</name>
    <dbReference type="NCBI Taxonomy" id="1324314"/>
    <lineage>
        <taxon>Bacteria</taxon>
        <taxon>Bacillati</taxon>
        <taxon>Bacillota</taxon>
        <taxon>Bacilli</taxon>
        <taxon>Bacillales</taxon>
        <taxon>Paenibacillaceae</taxon>
        <taxon>Paenibacillus</taxon>
    </lineage>
</organism>
<evidence type="ECO:0000313" key="2">
    <source>
        <dbReference type="Proteomes" id="UP000190188"/>
    </source>
</evidence>
<accession>A0A1T2XHK3</accession>
<evidence type="ECO:0000313" key="1">
    <source>
        <dbReference type="EMBL" id="OPA79369.1"/>
    </source>
</evidence>
<name>A0A1T2XHK3_9BACL</name>
<dbReference type="AlphaFoldDB" id="A0A1T2XHK3"/>
<reference evidence="1 2" key="1">
    <citation type="submission" date="2017-01" db="EMBL/GenBank/DDBJ databases">
        <title>Genome analysis of Paenibacillus selenitrireducens ES3-24.</title>
        <authorList>
            <person name="Xu D."/>
            <person name="Yao R."/>
            <person name="Zheng S."/>
        </authorList>
    </citation>
    <scope>NUCLEOTIDE SEQUENCE [LARGE SCALE GENOMIC DNA]</scope>
    <source>
        <strain evidence="1 2">ES3-24</strain>
    </source>
</reference>
<proteinExistence type="predicted"/>